<dbReference type="OrthoDB" id="9810860at2"/>
<feature type="region of interest" description="Disordered" evidence="8">
    <location>
        <begin position="404"/>
        <end position="426"/>
    </location>
</feature>
<evidence type="ECO:0000313" key="11">
    <source>
        <dbReference type="EMBL" id="TWT51154.1"/>
    </source>
</evidence>
<feature type="transmembrane region" description="Helical" evidence="9">
    <location>
        <begin position="188"/>
        <end position="210"/>
    </location>
</feature>
<keyword evidence="4 9" id="KW-0812">Transmembrane</keyword>
<keyword evidence="3" id="KW-0050">Antiport</keyword>
<feature type="transmembrane region" description="Helical" evidence="9">
    <location>
        <begin position="277"/>
        <end position="296"/>
    </location>
</feature>
<feature type="domain" description="Cation/H+ exchanger transmembrane" evidence="10">
    <location>
        <begin position="12"/>
        <end position="386"/>
    </location>
</feature>
<dbReference type="GO" id="GO:0015297">
    <property type="term" value="F:antiporter activity"/>
    <property type="evidence" value="ECO:0007669"/>
    <property type="project" value="UniProtKB-KW"/>
</dbReference>
<evidence type="ECO:0000313" key="12">
    <source>
        <dbReference type="Proteomes" id="UP000316598"/>
    </source>
</evidence>
<evidence type="ECO:0000256" key="7">
    <source>
        <dbReference type="ARBA" id="ARBA00023136"/>
    </source>
</evidence>
<reference evidence="11 12" key="1">
    <citation type="submission" date="2019-02" db="EMBL/GenBank/DDBJ databases">
        <title>Deep-cultivation of Planctomycetes and their phenomic and genomic characterization uncovers novel biology.</title>
        <authorList>
            <person name="Wiegand S."/>
            <person name="Jogler M."/>
            <person name="Boedeker C."/>
            <person name="Pinto D."/>
            <person name="Vollmers J."/>
            <person name="Rivas-Marin E."/>
            <person name="Kohn T."/>
            <person name="Peeters S.H."/>
            <person name="Heuer A."/>
            <person name="Rast P."/>
            <person name="Oberbeckmann S."/>
            <person name="Bunk B."/>
            <person name="Jeske O."/>
            <person name="Meyerdierks A."/>
            <person name="Storesund J.E."/>
            <person name="Kallscheuer N."/>
            <person name="Luecker S."/>
            <person name="Lage O.M."/>
            <person name="Pohl T."/>
            <person name="Merkel B.J."/>
            <person name="Hornburger P."/>
            <person name="Mueller R.-W."/>
            <person name="Bruemmer F."/>
            <person name="Labrenz M."/>
            <person name="Spormann A.M."/>
            <person name="Op Den Camp H."/>
            <person name="Overmann J."/>
            <person name="Amann R."/>
            <person name="Jetten M.S.M."/>
            <person name="Mascher T."/>
            <person name="Medema M.H."/>
            <person name="Devos D.P."/>
            <person name="Kaster A.-K."/>
            <person name="Ovreas L."/>
            <person name="Rohde M."/>
            <person name="Galperin M.Y."/>
            <person name="Jogler C."/>
        </authorList>
    </citation>
    <scope>NUCLEOTIDE SEQUENCE [LARGE SCALE GENOMIC DNA]</scope>
    <source>
        <strain evidence="11 12">Pla22</strain>
    </source>
</reference>
<evidence type="ECO:0000256" key="2">
    <source>
        <dbReference type="ARBA" id="ARBA00022448"/>
    </source>
</evidence>
<protein>
    <submittedName>
        <fullName evidence="11">K(+)/H(+) antiporter NhaP</fullName>
    </submittedName>
</protein>
<keyword evidence="6" id="KW-0406">Ion transport</keyword>
<evidence type="ECO:0000256" key="4">
    <source>
        <dbReference type="ARBA" id="ARBA00022692"/>
    </source>
</evidence>
<dbReference type="GO" id="GO:0005886">
    <property type="term" value="C:plasma membrane"/>
    <property type="evidence" value="ECO:0007669"/>
    <property type="project" value="UniProtKB-SubCell"/>
</dbReference>
<keyword evidence="5 9" id="KW-1133">Transmembrane helix</keyword>
<organism evidence="11 12">
    <name type="scientific">Rubripirellula amarantea</name>
    <dbReference type="NCBI Taxonomy" id="2527999"/>
    <lineage>
        <taxon>Bacteria</taxon>
        <taxon>Pseudomonadati</taxon>
        <taxon>Planctomycetota</taxon>
        <taxon>Planctomycetia</taxon>
        <taxon>Pirellulales</taxon>
        <taxon>Pirellulaceae</taxon>
        <taxon>Rubripirellula</taxon>
    </lineage>
</organism>
<evidence type="ECO:0000256" key="8">
    <source>
        <dbReference type="SAM" id="MobiDB-lite"/>
    </source>
</evidence>
<feature type="transmembrane region" description="Helical" evidence="9">
    <location>
        <begin position="365"/>
        <end position="385"/>
    </location>
</feature>
<dbReference type="GO" id="GO:1902600">
    <property type="term" value="P:proton transmembrane transport"/>
    <property type="evidence" value="ECO:0007669"/>
    <property type="project" value="InterPro"/>
</dbReference>
<dbReference type="PANTHER" id="PTHR32507:SF8">
    <property type="entry name" value="CNH1P"/>
    <property type="match status" value="1"/>
</dbReference>
<feature type="transmembrane region" description="Helical" evidence="9">
    <location>
        <begin position="332"/>
        <end position="353"/>
    </location>
</feature>
<feature type="transmembrane region" description="Helical" evidence="9">
    <location>
        <begin position="303"/>
        <end position="326"/>
    </location>
</feature>
<dbReference type="PANTHER" id="PTHR32507">
    <property type="entry name" value="NA(+)/H(+) ANTIPORTER 1"/>
    <property type="match status" value="1"/>
</dbReference>
<comment type="caution">
    <text evidence="11">The sequence shown here is derived from an EMBL/GenBank/DDBJ whole genome shotgun (WGS) entry which is preliminary data.</text>
</comment>
<comment type="subcellular location">
    <subcellularLocation>
        <location evidence="1">Cell membrane</location>
        <topology evidence="1">Multi-pass membrane protein</topology>
    </subcellularLocation>
</comment>
<feature type="transmembrane region" description="Helical" evidence="9">
    <location>
        <begin position="87"/>
        <end position="107"/>
    </location>
</feature>
<evidence type="ECO:0000259" key="10">
    <source>
        <dbReference type="Pfam" id="PF00999"/>
    </source>
</evidence>
<evidence type="ECO:0000256" key="3">
    <source>
        <dbReference type="ARBA" id="ARBA00022449"/>
    </source>
</evidence>
<dbReference type="RefSeq" id="WP_146516253.1">
    <property type="nucleotide sequence ID" value="NZ_SJPI01000002.1"/>
</dbReference>
<feature type="transmembrane region" description="Helical" evidence="9">
    <location>
        <begin position="231"/>
        <end position="257"/>
    </location>
</feature>
<dbReference type="EMBL" id="SJPI01000002">
    <property type="protein sequence ID" value="TWT51154.1"/>
    <property type="molecule type" value="Genomic_DNA"/>
</dbReference>
<dbReference type="AlphaFoldDB" id="A0A5C5WK11"/>
<feature type="transmembrane region" description="Helical" evidence="9">
    <location>
        <begin position="60"/>
        <end position="81"/>
    </location>
</feature>
<evidence type="ECO:0000256" key="5">
    <source>
        <dbReference type="ARBA" id="ARBA00022989"/>
    </source>
</evidence>
<dbReference type="InterPro" id="IPR006153">
    <property type="entry name" value="Cation/H_exchanger_TM"/>
</dbReference>
<keyword evidence="12" id="KW-1185">Reference proteome</keyword>
<accession>A0A5C5WK11</accession>
<evidence type="ECO:0000256" key="1">
    <source>
        <dbReference type="ARBA" id="ARBA00004651"/>
    </source>
</evidence>
<feature type="transmembrane region" description="Helical" evidence="9">
    <location>
        <begin position="156"/>
        <end position="176"/>
    </location>
</feature>
<gene>
    <name evidence="11" type="primary">nhaP_1</name>
    <name evidence="11" type="ORF">Pla22_39310</name>
</gene>
<evidence type="ECO:0000256" key="9">
    <source>
        <dbReference type="SAM" id="Phobius"/>
    </source>
</evidence>
<name>A0A5C5WK11_9BACT</name>
<sequence>MEILLLILGVAAFLYALVSARMDRTIITPPMIFTAVGVTLALMPSQFAEQESAQETLRAVAEFTLVIVLFIDASRIDLSLFVREHKIAVRLLAIGLPLTILAGAIVAKLMFAEFSFWEAALVAAILAPTDAALGQAVVSSPKVPIRIRQSLNVESGLNDGIALPLVMLLAALASIGTNGEDKNWMVYWLMQVSLGPLVGVIVGFGGGYLLSGAKKLNYINEDFLRLSGVALAIVAWAGALQVGGNGFIAAFVAGMSISYFADDVGDALREFGETEGQLLGLVTFLLFGLVVLVPAIESADATCYLYSILSLTVIRMLPVAAALFGLRLHVPTVLFLGWFGPRGLASLLFGLLVISEFNLPHADQILTLSVLTVVMSILAHGITAVPGSDWYAHVLKRRSNEHSLENQHCQSHRNKFKSADVDQNVL</sequence>
<dbReference type="Pfam" id="PF00999">
    <property type="entry name" value="Na_H_Exchanger"/>
    <property type="match status" value="1"/>
</dbReference>
<proteinExistence type="predicted"/>
<evidence type="ECO:0000256" key="6">
    <source>
        <dbReference type="ARBA" id="ARBA00023065"/>
    </source>
</evidence>
<keyword evidence="2" id="KW-0813">Transport</keyword>
<keyword evidence="7 9" id="KW-0472">Membrane</keyword>
<feature type="transmembrane region" description="Helical" evidence="9">
    <location>
        <begin position="30"/>
        <end position="48"/>
    </location>
</feature>
<dbReference type="Proteomes" id="UP000316598">
    <property type="component" value="Unassembled WGS sequence"/>
</dbReference>